<reference evidence="4" key="1">
    <citation type="submission" date="2019-06" db="EMBL/GenBank/DDBJ databases">
        <authorList>
            <consortium name="Wellcome Sanger Institute Data Sharing"/>
        </authorList>
    </citation>
    <scope>NUCLEOTIDE SEQUENCE [LARGE SCALE GENOMIC DNA]</scope>
</reference>
<reference evidence="4" key="2">
    <citation type="submission" date="2025-08" db="UniProtKB">
        <authorList>
            <consortium name="Ensembl"/>
        </authorList>
    </citation>
    <scope>IDENTIFICATION</scope>
</reference>
<keyword evidence="5" id="KW-1185">Reference proteome</keyword>
<dbReference type="SMART" id="SM00409">
    <property type="entry name" value="IG"/>
    <property type="match status" value="2"/>
</dbReference>
<evidence type="ECO:0000313" key="4">
    <source>
        <dbReference type="Ensembl" id="ENSSFAP00005038042.1"/>
    </source>
</evidence>
<evidence type="ECO:0000256" key="2">
    <source>
        <dbReference type="SAM" id="SignalP"/>
    </source>
</evidence>
<dbReference type="InterPro" id="IPR050964">
    <property type="entry name" value="Striated_Muscle_Regulatory"/>
</dbReference>
<dbReference type="Ensembl" id="ENSSFAT00005039459.1">
    <property type="protein sequence ID" value="ENSSFAP00005038042.1"/>
    <property type="gene ID" value="ENSSFAG00005019125.1"/>
</dbReference>
<dbReference type="PANTHER" id="PTHR13817">
    <property type="entry name" value="TITIN"/>
    <property type="match status" value="1"/>
</dbReference>
<feature type="domain" description="Ig-like" evidence="3">
    <location>
        <begin position="113"/>
        <end position="188"/>
    </location>
</feature>
<feature type="chain" id="PRO_5025372018" description="Ig-like domain-containing protein" evidence="2">
    <location>
        <begin position="23"/>
        <end position="272"/>
    </location>
</feature>
<dbReference type="PROSITE" id="PS50835">
    <property type="entry name" value="IG_LIKE"/>
    <property type="match status" value="2"/>
</dbReference>
<keyword evidence="2" id="KW-0732">Signal</keyword>
<dbReference type="InterPro" id="IPR003599">
    <property type="entry name" value="Ig_sub"/>
</dbReference>
<dbReference type="CDD" id="cd00096">
    <property type="entry name" value="Ig"/>
    <property type="match status" value="1"/>
</dbReference>
<dbReference type="InterPro" id="IPR013783">
    <property type="entry name" value="Ig-like_fold"/>
</dbReference>
<accession>A0A672IA70</accession>
<dbReference type="Gene3D" id="2.60.40.10">
    <property type="entry name" value="Immunoglobulins"/>
    <property type="match status" value="2"/>
</dbReference>
<dbReference type="AlphaFoldDB" id="A0A672IA70"/>
<evidence type="ECO:0000256" key="1">
    <source>
        <dbReference type="ARBA" id="ARBA00022737"/>
    </source>
</evidence>
<dbReference type="PANTHER" id="PTHR13817:SF165">
    <property type="entry name" value="HEMICENTIN 2"/>
    <property type="match status" value="1"/>
</dbReference>
<organism evidence="4 5">
    <name type="scientific">Salarias fasciatus</name>
    <name type="common">Jewelled blenny</name>
    <name type="synonym">Blennius fasciatus</name>
    <dbReference type="NCBI Taxonomy" id="181472"/>
    <lineage>
        <taxon>Eukaryota</taxon>
        <taxon>Metazoa</taxon>
        <taxon>Chordata</taxon>
        <taxon>Craniata</taxon>
        <taxon>Vertebrata</taxon>
        <taxon>Euteleostomi</taxon>
        <taxon>Actinopterygii</taxon>
        <taxon>Neopterygii</taxon>
        <taxon>Teleostei</taxon>
        <taxon>Neoteleostei</taxon>
        <taxon>Acanthomorphata</taxon>
        <taxon>Ovalentaria</taxon>
        <taxon>Blenniimorphae</taxon>
        <taxon>Blenniiformes</taxon>
        <taxon>Blennioidei</taxon>
        <taxon>Blenniidae</taxon>
        <taxon>Salariinae</taxon>
        <taxon>Salarias</taxon>
    </lineage>
</organism>
<dbReference type="FunFam" id="2.60.40.10:FF:000022">
    <property type="entry name" value="Cardiac titin"/>
    <property type="match status" value="2"/>
</dbReference>
<dbReference type="InterPro" id="IPR036179">
    <property type="entry name" value="Ig-like_dom_sf"/>
</dbReference>
<dbReference type="InterPro" id="IPR013098">
    <property type="entry name" value="Ig_I-set"/>
</dbReference>
<reference evidence="4" key="3">
    <citation type="submission" date="2025-09" db="UniProtKB">
        <authorList>
            <consortium name="Ensembl"/>
        </authorList>
    </citation>
    <scope>IDENTIFICATION</scope>
</reference>
<name>A0A672IA70_SALFA</name>
<feature type="signal peptide" evidence="2">
    <location>
        <begin position="1"/>
        <end position="22"/>
    </location>
</feature>
<dbReference type="Pfam" id="PF07679">
    <property type="entry name" value="I-set"/>
    <property type="match status" value="2"/>
</dbReference>
<feature type="domain" description="Ig-like" evidence="3">
    <location>
        <begin position="25"/>
        <end position="102"/>
    </location>
</feature>
<keyword evidence="1" id="KW-0677">Repeat</keyword>
<dbReference type="Proteomes" id="UP000472267">
    <property type="component" value="Chromosome 16"/>
</dbReference>
<evidence type="ECO:0000259" key="3">
    <source>
        <dbReference type="PROSITE" id="PS50835"/>
    </source>
</evidence>
<protein>
    <recommendedName>
        <fullName evidence="3">Ig-like domain-containing protein</fullName>
    </recommendedName>
</protein>
<dbReference type="SMART" id="SM00408">
    <property type="entry name" value="IGc2"/>
    <property type="match status" value="2"/>
</dbReference>
<evidence type="ECO:0000313" key="5">
    <source>
        <dbReference type="Proteomes" id="UP000472267"/>
    </source>
</evidence>
<dbReference type="InterPro" id="IPR007110">
    <property type="entry name" value="Ig-like_dom"/>
</dbReference>
<dbReference type="InterPro" id="IPR003598">
    <property type="entry name" value="Ig_sub2"/>
</dbReference>
<proteinExistence type="predicted"/>
<dbReference type="InParanoid" id="A0A672IA70"/>
<dbReference type="SUPFAM" id="SSF48726">
    <property type="entry name" value="Immunoglobulin"/>
    <property type="match status" value="2"/>
</dbReference>
<sequence>KNRLSFTCLVFFTFNTLLSLEAVRGSVAVLECEITGSAPLEVSWKKNKKRLTGDKKHRIVSQGALASLEIQSFESADAGEYECTVSNEVGSVTSKSEPPMFSKRIESTTAVLGNAVKLQGTLKGSAPIIVKWMKDSELLRDDDSNIKMTFENNVASISFSSIELKHGGKYTCVAENEAGQQKCEAVLSIQVLARNTSSLTHIQPNPPQFLNSLTCFPTQIELWMPASVVMLRWNADSLGHSRLLSRGTKTTKKSAVTTDTRLISVRVEPLSP</sequence>